<evidence type="ECO:0000259" key="3">
    <source>
        <dbReference type="Pfam" id="PF00501"/>
    </source>
</evidence>
<feature type="transmembrane region" description="Helical" evidence="2">
    <location>
        <begin position="92"/>
        <end position="116"/>
    </location>
</feature>
<dbReference type="OrthoDB" id="6614653at2759"/>
<dbReference type="InterPro" id="IPR045851">
    <property type="entry name" value="AMP-bd_C_sf"/>
</dbReference>
<dbReference type="Pfam" id="PF13193">
    <property type="entry name" value="AMP-binding_C"/>
    <property type="match status" value="1"/>
</dbReference>
<dbReference type="InterPro" id="IPR020845">
    <property type="entry name" value="AMP-binding_CS"/>
</dbReference>
<dbReference type="PROSITE" id="PS00455">
    <property type="entry name" value="AMP_BINDING"/>
    <property type="match status" value="1"/>
</dbReference>
<keyword evidence="2" id="KW-0472">Membrane</keyword>
<dbReference type="InterPro" id="IPR042099">
    <property type="entry name" value="ANL_N_sf"/>
</dbReference>
<dbReference type="AlphaFoldDB" id="A0A0D2EEB7"/>
<dbReference type="GeneID" id="25328084"/>
<evidence type="ECO:0000259" key="4">
    <source>
        <dbReference type="Pfam" id="PF13193"/>
    </source>
</evidence>
<dbReference type="PANTHER" id="PTHR43201:SF8">
    <property type="entry name" value="ACYL-COA SYNTHETASE FAMILY MEMBER 3"/>
    <property type="match status" value="1"/>
</dbReference>
<evidence type="ECO:0008006" key="7">
    <source>
        <dbReference type="Google" id="ProtNLM"/>
    </source>
</evidence>
<keyword evidence="2" id="KW-1133">Transmembrane helix</keyword>
<proteinExistence type="inferred from homology"/>
<dbReference type="Proteomes" id="UP000054342">
    <property type="component" value="Unassembled WGS sequence"/>
</dbReference>
<dbReference type="RefSeq" id="XP_013314347.1">
    <property type="nucleotide sequence ID" value="XM_013458893.1"/>
</dbReference>
<sequence>MTGEKLNPATFDRTDLTDRHEGPLVLPHDVLFHRLHFLALNSKTSAVKDAFRELDMDYQQLLTDVIAARNRIRSTIAPKTLQSIYDKRETSFIVIAHGYEFVVAFLAVLALGGIAVPTSIHITKEELNHMLRTSRASATICSSNCLDQARSALPAKAMEEEYVLVSMNGLIRHTSIDPRKVTFSSGKTPDANKPGLIIFTSGSTGPPKGAALRRYNLFVLSILHCWSKNIQPGYVALNMLPTHHATGLLVNTLPVLVGGGCVEFTHPKFDAARIWDRIRLGGINMLSAVPTIYVRLLQHWETVLQKLEPEMRESYQAAISSIEQFHCGSAALQVHISEKWTKLCRGRQIAERYGGTEFGNPFAHESTSSVITGSVGAQNPGIESFLKHGDEGEVFVRSPFLFCKSVVPWSLDDNSDANLQRYVYDIEATENALTKDGFFKTGDVAEKHGQNYYIKGRKSIDILKSGGYKISALDVERQILEHPKIAEAIVVGVNDAEYGQRIAAAVVLNEGVEPLTLIELRSDLRGKLSTYKLPTLLRVVPQLQKTASMKVPKLLVKKELFGNMDCPEIQKWTPTRSKL</sequence>
<evidence type="ECO:0000256" key="2">
    <source>
        <dbReference type="SAM" id="Phobius"/>
    </source>
</evidence>
<feature type="domain" description="AMP-dependent synthetase/ligase" evidence="3">
    <location>
        <begin position="93"/>
        <end position="401"/>
    </location>
</feature>
<accession>A0A0D2EEB7</accession>
<dbReference type="SUPFAM" id="SSF56801">
    <property type="entry name" value="Acetyl-CoA synthetase-like"/>
    <property type="match status" value="1"/>
</dbReference>
<dbReference type="InterPro" id="IPR000873">
    <property type="entry name" value="AMP-dep_synth/lig_dom"/>
</dbReference>
<protein>
    <recommendedName>
        <fullName evidence="7">AMP-dependent synthetase/ligase domain-containing protein</fullName>
    </recommendedName>
</protein>
<dbReference type="STRING" id="348802.A0A0D2EEB7"/>
<dbReference type="InterPro" id="IPR025110">
    <property type="entry name" value="AMP-bd_C"/>
</dbReference>
<dbReference type="EMBL" id="KN847320">
    <property type="protein sequence ID" value="KIW53763.1"/>
    <property type="molecule type" value="Genomic_DNA"/>
</dbReference>
<dbReference type="PANTHER" id="PTHR43201">
    <property type="entry name" value="ACYL-COA SYNTHETASE"/>
    <property type="match status" value="1"/>
</dbReference>
<dbReference type="GO" id="GO:0031956">
    <property type="term" value="F:medium-chain fatty acid-CoA ligase activity"/>
    <property type="evidence" value="ECO:0007669"/>
    <property type="project" value="TreeGrafter"/>
</dbReference>
<dbReference type="Gene3D" id="3.40.50.12780">
    <property type="entry name" value="N-terminal domain of ligase-like"/>
    <property type="match status" value="1"/>
</dbReference>
<dbReference type="GO" id="GO:0006631">
    <property type="term" value="P:fatty acid metabolic process"/>
    <property type="evidence" value="ECO:0007669"/>
    <property type="project" value="TreeGrafter"/>
</dbReference>
<name>A0A0D2EEB7_9EURO</name>
<organism evidence="5 6">
    <name type="scientific">Exophiala xenobiotica</name>
    <dbReference type="NCBI Taxonomy" id="348802"/>
    <lineage>
        <taxon>Eukaryota</taxon>
        <taxon>Fungi</taxon>
        <taxon>Dikarya</taxon>
        <taxon>Ascomycota</taxon>
        <taxon>Pezizomycotina</taxon>
        <taxon>Eurotiomycetes</taxon>
        <taxon>Chaetothyriomycetidae</taxon>
        <taxon>Chaetothyriales</taxon>
        <taxon>Herpotrichiellaceae</taxon>
        <taxon>Exophiala</taxon>
    </lineage>
</organism>
<evidence type="ECO:0000313" key="5">
    <source>
        <dbReference type="EMBL" id="KIW53763.1"/>
    </source>
</evidence>
<dbReference type="HOGENOM" id="CLU_000022_59_11_1"/>
<reference evidence="5 6" key="1">
    <citation type="submission" date="2015-01" db="EMBL/GenBank/DDBJ databases">
        <title>The Genome Sequence of Exophiala xenobiotica CBS118157.</title>
        <authorList>
            <consortium name="The Broad Institute Genomics Platform"/>
            <person name="Cuomo C."/>
            <person name="de Hoog S."/>
            <person name="Gorbushina A."/>
            <person name="Stielow B."/>
            <person name="Teixiera M."/>
            <person name="Abouelleil A."/>
            <person name="Chapman S.B."/>
            <person name="Priest M."/>
            <person name="Young S.K."/>
            <person name="Wortman J."/>
            <person name="Nusbaum C."/>
            <person name="Birren B."/>
        </authorList>
    </citation>
    <scope>NUCLEOTIDE SEQUENCE [LARGE SCALE GENOMIC DNA]</scope>
    <source>
        <strain evidence="5 6">CBS 118157</strain>
    </source>
</reference>
<evidence type="ECO:0000256" key="1">
    <source>
        <dbReference type="ARBA" id="ARBA00006432"/>
    </source>
</evidence>
<gene>
    <name evidence="5" type="ORF">PV05_06176</name>
</gene>
<evidence type="ECO:0000313" key="6">
    <source>
        <dbReference type="Proteomes" id="UP000054342"/>
    </source>
</evidence>
<feature type="domain" description="AMP-binding enzyme C-terminal" evidence="4">
    <location>
        <begin position="475"/>
        <end position="550"/>
    </location>
</feature>
<keyword evidence="6" id="KW-1185">Reference proteome</keyword>
<dbReference type="Pfam" id="PF00501">
    <property type="entry name" value="AMP-binding"/>
    <property type="match status" value="1"/>
</dbReference>
<comment type="similarity">
    <text evidence="1">Belongs to the ATP-dependent AMP-binding enzyme family.</text>
</comment>
<keyword evidence="2" id="KW-0812">Transmembrane</keyword>
<dbReference type="Gene3D" id="3.30.300.30">
    <property type="match status" value="1"/>
</dbReference>